<feature type="compositionally biased region" description="Basic and acidic residues" evidence="2">
    <location>
        <begin position="105"/>
        <end position="117"/>
    </location>
</feature>
<keyword evidence="4" id="KW-1185">Reference proteome</keyword>
<organism evidence="3 4">
    <name type="scientific">Discina gigas</name>
    <dbReference type="NCBI Taxonomy" id="1032678"/>
    <lineage>
        <taxon>Eukaryota</taxon>
        <taxon>Fungi</taxon>
        <taxon>Dikarya</taxon>
        <taxon>Ascomycota</taxon>
        <taxon>Pezizomycotina</taxon>
        <taxon>Pezizomycetes</taxon>
        <taxon>Pezizales</taxon>
        <taxon>Discinaceae</taxon>
        <taxon>Discina</taxon>
    </lineage>
</organism>
<evidence type="ECO:0000313" key="3">
    <source>
        <dbReference type="EMBL" id="KAL0637637.1"/>
    </source>
</evidence>
<proteinExistence type="predicted"/>
<name>A0ABR3GNZ2_9PEZI</name>
<gene>
    <name evidence="3" type="ORF">Q9L58_003361</name>
</gene>
<feature type="region of interest" description="Disordered" evidence="2">
    <location>
        <begin position="103"/>
        <end position="176"/>
    </location>
</feature>
<feature type="coiled-coil region" evidence="1">
    <location>
        <begin position="30"/>
        <end position="57"/>
    </location>
</feature>
<evidence type="ECO:0000313" key="4">
    <source>
        <dbReference type="Proteomes" id="UP001447188"/>
    </source>
</evidence>
<comment type="caution">
    <text evidence="3">The sequence shown here is derived from an EMBL/GenBank/DDBJ whole genome shotgun (WGS) entry which is preliminary data.</text>
</comment>
<protein>
    <submittedName>
        <fullName evidence="3">Uncharacterized protein</fullName>
    </submittedName>
</protein>
<dbReference type="Proteomes" id="UP001447188">
    <property type="component" value="Unassembled WGS sequence"/>
</dbReference>
<dbReference type="EMBL" id="JBBBZM010000032">
    <property type="protein sequence ID" value="KAL0637637.1"/>
    <property type="molecule type" value="Genomic_DNA"/>
</dbReference>
<accession>A0ABR3GNZ2</accession>
<keyword evidence="1" id="KW-0175">Coiled coil</keyword>
<evidence type="ECO:0000256" key="1">
    <source>
        <dbReference type="SAM" id="Coils"/>
    </source>
</evidence>
<reference evidence="3 4" key="1">
    <citation type="submission" date="2024-02" db="EMBL/GenBank/DDBJ databases">
        <title>Discinaceae phylogenomics.</title>
        <authorList>
            <person name="Dirks A.C."/>
            <person name="James T.Y."/>
        </authorList>
    </citation>
    <scope>NUCLEOTIDE SEQUENCE [LARGE SCALE GENOMIC DNA]</scope>
    <source>
        <strain evidence="3 4">ACD0624</strain>
    </source>
</reference>
<evidence type="ECO:0000256" key="2">
    <source>
        <dbReference type="SAM" id="MobiDB-lite"/>
    </source>
</evidence>
<sequence length="304" mass="35037">MGYKQTSRRGSDNWEGSPQVMVAHKLMAVEVDWRREKETLLREIKRLRSEVGLMTRRCNNSRREVYDMVTRLRAQPPPPVPWRSVDIRVKGVRDNGDVVKSVESQVKEEQEEQEKKKTMPMPEPTPEFASDPEAVSKFKPELEPVPNPELEGHHSTPKYIPTRTPPAPEKQEEERYPLSRERVLELGTVIANGGGAAAVDACAERWMLVWMKFCMHLAEDGKDGEAVYGLYKGEREWDEQVIKWWNGMNDDLRNEMMNDGNDMPKLIKVAEVDKADRMCWKMKFVKGVNVNLEGDDMVLRVGEV</sequence>